<protein>
    <submittedName>
        <fullName evidence="2">Uncharacterized protein</fullName>
    </submittedName>
</protein>
<keyword evidence="3" id="KW-1185">Reference proteome</keyword>
<dbReference type="AlphaFoldDB" id="A0A5C2SN58"/>
<evidence type="ECO:0000256" key="1">
    <source>
        <dbReference type="SAM" id="MobiDB-lite"/>
    </source>
</evidence>
<feature type="region of interest" description="Disordered" evidence="1">
    <location>
        <begin position="1"/>
        <end position="112"/>
    </location>
</feature>
<feature type="compositionally biased region" description="Low complexity" evidence="1">
    <location>
        <begin position="337"/>
        <end position="348"/>
    </location>
</feature>
<feature type="region of interest" description="Disordered" evidence="1">
    <location>
        <begin position="464"/>
        <end position="522"/>
    </location>
</feature>
<feature type="region of interest" description="Disordered" evidence="1">
    <location>
        <begin position="323"/>
        <end position="351"/>
    </location>
</feature>
<sequence length="929" mass="96236">MNRRKKGGNNSILKPSAPPKPAQTSSSTPAAPSAMPSRVSPPLRAAAPPQSAPPASRIAPQPTRAATAPTPAPRATASPPKPPVPTPGRMKAAVPPAKTGPSQRGGAGTLTRSDRVRATWFDFDEAWVKPRQAQVAAELESMLKAAEQSSRVKGKALEQNIQRIVNRMQYQFAMAARAEWDSRLEKAGLQAEDWTDITPEEMSAVEQVLECEENEEDIGAYALAQAQQRQSLAPTLSGKTAVESSPPLPSHAINGRKAQAPRPAATQKAPAPPAQQQSSSWFGWATKPFQMTVTEVPEEPQKPASLWGAKKNAPIIEDVRAPTRATPAPQPPPPAAPQSMSRPAQPAAKMQDPVAALAAPSHGFVSYAVPISLLMTPFEGAVASDTEFLGLVDNAYVNSLRKFHQQAAEADAVLARELRKNIPADEREFCIRSHMVAMEQLARNIASQRDSAIAELLCSRGFGGGKGGGDTTPTAKVPSVPTQPPGAFPDDGIHVTPVFEQDLEPEPEPEREPEPDVDEEIIIPLKGKAAKKKAKKAAEAKATVNGRSTPTPAAAAAAARPAAPAPKAAPVVEKKAAPVASAWAAKAAATAQARPASPAPITINTKQGSTPPAANGRNTPAPMSPWEMAQAAKVASSASGKAPEVKPPSPPNGMWAPPVGRSSSKNPYAPTRPSRLAHVSEPESPEPPSPPPTREPTGKDYVAWFAGSSSEDERDADEGLSEDEDEDDEDDEDDGGAGASCGGAGGILNALAGNSKWAMFGEGVQPHPQQRQAARSATPARGRAATATPVPIPVPIQAGAGRYGADMGVGAGAAGMGGEWMRWGAPGGGAGPSSFGAGPSSFGAGPSSFGAGFAGFGAGPGPSAKGGQWQSDDDDDLGNILELTTSALDRGGDGDVMHAMNAFLMAQKARETLATPVGVRAATPGGRRW</sequence>
<dbReference type="Proteomes" id="UP000313359">
    <property type="component" value="Unassembled WGS sequence"/>
</dbReference>
<feature type="compositionally biased region" description="Low complexity" evidence="1">
    <location>
        <begin position="22"/>
        <end position="78"/>
    </location>
</feature>
<feature type="compositionally biased region" description="Acidic residues" evidence="1">
    <location>
        <begin position="710"/>
        <end position="735"/>
    </location>
</feature>
<feature type="region of interest" description="Disordered" evidence="1">
    <location>
        <begin position="591"/>
        <end position="742"/>
    </location>
</feature>
<gene>
    <name evidence="2" type="ORF">L227DRAFT_606781</name>
</gene>
<dbReference type="STRING" id="1328759.A0A5C2SN58"/>
<reference evidence="2" key="1">
    <citation type="journal article" date="2018" name="Genome Biol. Evol.">
        <title>Genomics and development of Lentinus tigrinus, a white-rot wood-decaying mushroom with dimorphic fruiting bodies.</title>
        <authorList>
            <person name="Wu B."/>
            <person name="Xu Z."/>
            <person name="Knudson A."/>
            <person name="Carlson A."/>
            <person name="Chen N."/>
            <person name="Kovaka S."/>
            <person name="LaButti K."/>
            <person name="Lipzen A."/>
            <person name="Pennachio C."/>
            <person name="Riley R."/>
            <person name="Schakwitz W."/>
            <person name="Umezawa K."/>
            <person name="Ohm R.A."/>
            <person name="Grigoriev I.V."/>
            <person name="Nagy L.G."/>
            <person name="Gibbons J."/>
            <person name="Hibbett D."/>
        </authorList>
    </citation>
    <scope>NUCLEOTIDE SEQUENCE [LARGE SCALE GENOMIC DNA]</scope>
    <source>
        <strain evidence="2">ALCF2SS1-6</strain>
    </source>
</reference>
<dbReference type="OrthoDB" id="3038408at2759"/>
<feature type="compositionally biased region" description="Low complexity" evidence="1">
    <location>
        <begin position="629"/>
        <end position="642"/>
    </location>
</feature>
<dbReference type="EMBL" id="ML122252">
    <property type="protein sequence ID" value="RPD65233.1"/>
    <property type="molecule type" value="Genomic_DNA"/>
</dbReference>
<feature type="compositionally biased region" description="Low complexity" evidence="1">
    <location>
        <begin position="591"/>
        <end position="600"/>
    </location>
</feature>
<proteinExistence type="predicted"/>
<accession>A0A5C2SN58</accession>
<evidence type="ECO:0000313" key="2">
    <source>
        <dbReference type="EMBL" id="RPD65233.1"/>
    </source>
</evidence>
<organism evidence="2 3">
    <name type="scientific">Lentinus tigrinus ALCF2SS1-6</name>
    <dbReference type="NCBI Taxonomy" id="1328759"/>
    <lineage>
        <taxon>Eukaryota</taxon>
        <taxon>Fungi</taxon>
        <taxon>Dikarya</taxon>
        <taxon>Basidiomycota</taxon>
        <taxon>Agaricomycotina</taxon>
        <taxon>Agaricomycetes</taxon>
        <taxon>Polyporales</taxon>
        <taxon>Polyporaceae</taxon>
        <taxon>Lentinus</taxon>
    </lineage>
</organism>
<feature type="compositionally biased region" description="Low complexity" evidence="1">
    <location>
        <begin position="256"/>
        <end position="277"/>
    </location>
</feature>
<name>A0A5C2SN58_9APHY</name>
<feature type="region of interest" description="Disordered" evidence="1">
    <location>
        <begin position="232"/>
        <end position="279"/>
    </location>
</feature>
<feature type="compositionally biased region" description="Low complexity" evidence="1">
    <location>
        <begin position="552"/>
        <end position="569"/>
    </location>
</feature>
<evidence type="ECO:0000313" key="3">
    <source>
        <dbReference type="Proteomes" id="UP000313359"/>
    </source>
</evidence>
<feature type="region of interest" description="Disordered" evidence="1">
    <location>
        <begin position="539"/>
        <end position="569"/>
    </location>
</feature>
<feature type="compositionally biased region" description="Polar residues" evidence="1">
    <location>
        <begin position="602"/>
        <end position="618"/>
    </location>
</feature>
<feature type="compositionally biased region" description="Pro residues" evidence="1">
    <location>
        <begin position="685"/>
        <end position="694"/>
    </location>
</feature>